<feature type="compositionally biased region" description="Basic residues" evidence="1">
    <location>
        <begin position="8"/>
        <end position="17"/>
    </location>
</feature>
<dbReference type="AlphaFoldDB" id="A0A4C1T8S1"/>
<name>A0A4C1T8S1_EUMVA</name>
<dbReference type="Proteomes" id="UP000299102">
    <property type="component" value="Unassembled WGS sequence"/>
</dbReference>
<sequence>MRDDRARPRAMRRRHRHDSGNNGSNHCHLIRRGRIPDEKTPGHEATNAAKFVHTSDLDVQPYLEARQLASGRADIDRINKGNLSPIQYSFLKLAQKTIRGAGLPAVEISP</sequence>
<organism evidence="2 3">
    <name type="scientific">Eumeta variegata</name>
    <name type="common">Bagworm moth</name>
    <name type="synonym">Eumeta japonica</name>
    <dbReference type="NCBI Taxonomy" id="151549"/>
    <lineage>
        <taxon>Eukaryota</taxon>
        <taxon>Metazoa</taxon>
        <taxon>Ecdysozoa</taxon>
        <taxon>Arthropoda</taxon>
        <taxon>Hexapoda</taxon>
        <taxon>Insecta</taxon>
        <taxon>Pterygota</taxon>
        <taxon>Neoptera</taxon>
        <taxon>Endopterygota</taxon>
        <taxon>Lepidoptera</taxon>
        <taxon>Glossata</taxon>
        <taxon>Ditrysia</taxon>
        <taxon>Tineoidea</taxon>
        <taxon>Psychidae</taxon>
        <taxon>Oiketicinae</taxon>
        <taxon>Eumeta</taxon>
    </lineage>
</organism>
<gene>
    <name evidence="2" type="ORF">EVAR_70924_1</name>
</gene>
<feature type="region of interest" description="Disordered" evidence="1">
    <location>
        <begin position="1"/>
        <end position="42"/>
    </location>
</feature>
<accession>A0A4C1T8S1</accession>
<evidence type="ECO:0000313" key="2">
    <source>
        <dbReference type="EMBL" id="GBP09950.1"/>
    </source>
</evidence>
<protein>
    <submittedName>
        <fullName evidence="2">Uncharacterized protein</fullName>
    </submittedName>
</protein>
<comment type="caution">
    <text evidence="2">The sequence shown here is derived from an EMBL/GenBank/DDBJ whole genome shotgun (WGS) entry which is preliminary data.</text>
</comment>
<proteinExistence type="predicted"/>
<keyword evidence="3" id="KW-1185">Reference proteome</keyword>
<evidence type="ECO:0000313" key="3">
    <source>
        <dbReference type="Proteomes" id="UP000299102"/>
    </source>
</evidence>
<dbReference type="EMBL" id="BGZK01004612">
    <property type="protein sequence ID" value="GBP09950.1"/>
    <property type="molecule type" value="Genomic_DNA"/>
</dbReference>
<evidence type="ECO:0000256" key="1">
    <source>
        <dbReference type="SAM" id="MobiDB-lite"/>
    </source>
</evidence>
<reference evidence="2 3" key="1">
    <citation type="journal article" date="2019" name="Commun. Biol.">
        <title>The bagworm genome reveals a unique fibroin gene that provides high tensile strength.</title>
        <authorList>
            <person name="Kono N."/>
            <person name="Nakamura H."/>
            <person name="Ohtoshi R."/>
            <person name="Tomita M."/>
            <person name="Numata K."/>
            <person name="Arakawa K."/>
        </authorList>
    </citation>
    <scope>NUCLEOTIDE SEQUENCE [LARGE SCALE GENOMIC DNA]</scope>
</reference>